<protein>
    <recommendedName>
        <fullName evidence="2">histidine kinase</fullName>
        <ecNumber evidence="2">2.7.13.3</ecNumber>
    </recommendedName>
</protein>
<evidence type="ECO:0000259" key="8">
    <source>
        <dbReference type="PROSITE" id="PS50109"/>
    </source>
</evidence>
<dbReference type="PROSITE" id="PS50110">
    <property type="entry name" value="RESPONSE_REGULATORY"/>
    <property type="match status" value="1"/>
</dbReference>
<organism evidence="10 11">
    <name type="scientific">Polyangium jinanense</name>
    <dbReference type="NCBI Taxonomy" id="2829994"/>
    <lineage>
        <taxon>Bacteria</taxon>
        <taxon>Pseudomonadati</taxon>
        <taxon>Myxococcota</taxon>
        <taxon>Polyangia</taxon>
        <taxon>Polyangiales</taxon>
        <taxon>Polyangiaceae</taxon>
        <taxon>Polyangium</taxon>
    </lineage>
</organism>
<evidence type="ECO:0000313" key="10">
    <source>
        <dbReference type="EMBL" id="MDC3985304.1"/>
    </source>
</evidence>
<keyword evidence="5 10" id="KW-0418">Kinase</keyword>
<dbReference type="PANTHER" id="PTHR43047:SF72">
    <property type="entry name" value="OSMOSENSING HISTIDINE PROTEIN KINASE SLN1"/>
    <property type="match status" value="1"/>
</dbReference>
<evidence type="ECO:0000259" key="9">
    <source>
        <dbReference type="PROSITE" id="PS50110"/>
    </source>
</evidence>
<dbReference type="SMART" id="SM00388">
    <property type="entry name" value="HisKA"/>
    <property type="match status" value="1"/>
</dbReference>
<dbReference type="PROSITE" id="PS50109">
    <property type="entry name" value="HIS_KIN"/>
    <property type="match status" value="1"/>
</dbReference>
<comment type="catalytic activity">
    <reaction evidence="1">
        <text>ATP + protein L-histidine = ADP + protein N-phospho-L-histidine.</text>
        <dbReference type="EC" id="2.7.13.3"/>
    </reaction>
</comment>
<dbReference type="Pfam" id="PF00072">
    <property type="entry name" value="Response_reg"/>
    <property type="match status" value="1"/>
</dbReference>
<dbReference type="SUPFAM" id="SSF52172">
    <property type="entry name" value="CheY-like"/>
    <property type="match status" value="1"/>
</dbReference>
<dbReference type="SUPFAM" id="SSF55874">
    <property type="entry name" value="ATPase domain of HSP90 chaperone/DNA topoisomerase II/histidine kinase"/>
    <property type="match status" value="1"/>
</dbReference>
<reference evidence="10 11" key="1">
    <citation type="submission" date="2021-04" db="EMBL/GenBank/DDBJ databases">
        <title>Genome analysis of Polyangium sp.</title>
        <authorList>
            <person name="Li Y."/>
            <person name="Wang J."/>
        </authorList>
    </citation>
    <scope>NUCLEOTIDE SEQUENCE [LARGE SCALE GENOMIC DNA]</scope>
    <source>
        <strain evidence="10 11">SDU14</strain>
    </source>
</reference>
<dbReference type="InterPro" id="IPR011006">
    <property type="entry name" value="CheY-like_superfamily"/>
</dbReference>
<sequence>MPRILHIEDDPANRLLVRKLLQKAGHEVIDAADGLEGVRLAVSGMAPDLILVDLNIPGLDGFEVTLRLRGEPQLAGVPIVAITAEGDRETSLAVGCDGFLQKPIDARSFASVIERYIQQGTRENMPVSAGAVRLRQQSQRIVQHLEEKVAELSRANARLRELDAARTEFYRNISHELATPMTPIVGYVKLLLDEELGPLTRAQGKALRAMDDCVRRLRSLMDNLLDVTGLETGRMRFIHVDYDFLDTTRRAVAQVADNLAEARIHLVEDLPRGPLPGWGDAGRLQRAMVHLLENAAKFTPSGGTVGVRVARLASGHYELCVADTGPGIPPDQQQRIFDPFYQVDGSVTREHGGVGVGLAIARRTARGLGGELKLASPCNEIIESVRLGGAAFFLTVAQRAPGELPSPDAEKER</sequence>
<dbReference type="EMBL" id="JAGTJJ010000027">
    <property type="protein sequence ID" value="MDC3985304.1"/>
    <property type="molecule type" value="Genomic_DNA"/>
</dbReference>
<comment type="caution">
    <text evidence="10">The sequence shown here is derived from an EMBL/GenBank/DDBJ whole genome shotgun (WGS) entry which is preliminary data.</text>
</comment>
<feature type="domain" description="Histidine kinase" evidence="8">
    <location>
        <begin position="172"/>
        <end position="400"/>
    </location>
</feature>
<dbReference type="AlphaFoldDB" id="A0A9X3X7N6"/>
<dbReference type="GO" id="GO:0009927">
    <property type="term" value="F:histidine phosphotransfer kinase activity"/>
    <property type="evidence" value="ECO:0007669"/>
    <property type="project" value="TreeGrafter"/>
</dbReference>
<dbReference type="InterPro" id="IPR036097">
    <property type="entry name" value="HisK_dim/P_sf"/>
</dbReference>
<gene>
    <name evidence="10" type="ORF">KEG57_32800</name>
</gene>
<dbReference type="CDD" id="cd00082">
    <property type="entry name" value="HisKA"/>
    <property type="match status" value="1"/>
</dbReference>
<evidence type="ECO:0000256" key="2">
    <source>
        <dbReference type="ARBA" id="ARBA00012438"/>
    </source>
</evidence>
<dbReference type="InterPro" id="IPR003661">
    <property type="entry name" value="HisK_dim/P_dom"/>
</dbReference>
<evidence type="ECO:0000256" key="7">
    <source>
        <dbReference type="SAM" id="Coils"/>
    </source>
</evidence>
<evidence type="ECO:0000256" key="1">
    <source>
        <dbReference type="ARBA" id="ARBA00000085"/>
    </source>
</evidence>
<evidence type="ECO:0000256" key="3">
    <source>
        <dbReference type="ARBA" id="ARBA00022553"/>
    </source>
</evidence>
<dbReference type="InterPro" id="IPR004358">
    <property type="entry name" value="Sig_transdc_His_kin-like_C"/>
</dbReference>
<dbReference type="Gene3D" id="3.40.50.2300">
    <property type="match status" value="1"/>
</dbReference>
<dbReference type="Gene3D" id="3.30.565.10">
    <property type="entry name" value="Histidine kinase-like ATPase, C-terminal domain"/>
    <property type="match status" value="1"/>
</dbReference>
<accession>A0A9X3X7N6</accession>
<dbReference type="InterPro" id="IPR003594">
    <property type="entry name" value="HATPase_dom"/>
</dbReference>
<dbReference type="PANTHER" id="PTHR43047">
    <property type="entry name" value="TWO-COMPONENT HISTIDINE PROTEIN KINASE"/>
    <property type="match status" value="1"/>
</dbReference>
<dbReference type="Pfam" id="PF00512">
    <property type="entry name" value="HisKA"/>
    <property type="match status" value="1"/>
</dbReference>
<dbReference type="SUPFAM" id="SSF47384">
    <property type="entry name" value="Homodimeric domain of signal transducing histidine kinase"/>
    <property type="match status" value="1"/>
</dbReference>
<name>A0A9X3X7N6_9BACT</name>
<dbReference type="InterPro" id="IPR005467">
    <property type="entry name" value="His_kinase_dom"/>
</dbReference>
<evidence type="ECO:0000256" key="4">
    <source>
        <dbReference type="ARBA" id="ARBA00022679"/>
    </source>
</evidence>
<dbReference type="EC" id="2.7.13.3" evidence="2"/>
<dbReference type="InterPro" id="IPR036890">
    <property type="entry name" value="HATPase_C_sf"/>
</dbReference>
<feature type="domain" description="Response regulatory" evidence="9">
    <location>
        <begin position="3"/>
        <end position="117"/>
    </location>
</feature>
<evidence type="ECO:0000313" key="11">
    <source>
        <dbReference type="Proteomes" id="UP001151081"/>
    </source>
</evidence>
<dbReference type="SMART" id="SM00387">
    <property type="entry name" value="HATPase_c"/>
    <property type="match status" value="1"/>
</dbReference>
<dbReference type="Gene3D" id="1.10.287.130">
    <property type="match status" value="1"/>
</dbReference>
<dbReference type="PRINTS" id="PR00344">
    <property type="entry name" value="BCTRLSENSOR"/>
</dbReference>
<proteinExistence type="predicted"/>
<keyword evidence="4" id="KW-0808">Transferase</keyword>
<dbReference type="SMART" id="SM00448">
    <property type="entry name" value="REC"/>
    <property type="match status" value="1"/>
</dbReference>
<feature type="modified residue" description="4-aspartylphosphate" evidence="6">
    <location>
        <position position="53"/>
    </location>
</feature>
<feature type="coiled-coil region" evidence="7">
    <location>
        <begin position="135"/>
        <end position="165"/>
    </location>
</feature>
<dbReference type="Proteomes" id="UP001151081">
    <property type="component" value="Unassembled WGS sequence"/>
</dbReference>
<evidence type="ECO:0000256" key="6">
    <source>
        <dbReference type="PROSITE-ProRule" id="PRU00169"/>
    </source>
</evidence>
<evidence type="ECO:0000256" key="5">
    <source>
        <dbReference type="ARBA" id="ARBA00022777"/>
    </source>
</evidence>
<dbReference type="Pfam" id="PF02518">
    <property type="entry name" value="HATPase_c"/>
    <property type="match status" value="1"/>
</dbReference>
<keyword evidence="3 6" id="KW-0597">Phosphoprotein</keyword>
<dbReference type="RefSeq" id="WP_272424063.1">
    <property type="nucleotide sequence ID" value="NZ_JAGTJJ010000027.1"/>
</dbReference>
<dbReference type="InterPro" id="IPR001789">
    <property type="entry name" value="Sig_transdc_resp-reg_receiver"/>
</dbReference>
<keyword evidence="7" id="KW-0175">Coiled coil</keyword>
<keyword evidence="11" id="KW-1185">Reference proteome</keyword>
<dbReference type="GO" id="GO:0000155">
    <property type="term" value="F:phosphorelay sensor kinase activity"/>
    <property type="evidence" value="ECO:0007669"/>
    <property type="project" value="InterPro"/>
</dbReference>
<dbReference type="GO" id="GO:0005886">
    <property type="term" value="C:plasma membrane"/>
    <property type="evidence" value="ECO:0007669"/>
    <property type="project" value="TreeGrafter"/>
</dbReference>